<dbReference type="Pfam" id="PF16944">
    <property type="entry name" value="KCH"/>
    <property type="match status" value="1"/>
</dbReference>
<keyword evidence="2" id="KW-0812">Transmembrane</keyword>
<dbReference type="Proteomes" id="UP000664521">
    <property type="component" value="Unassembled WGS sequence"/>
</dbReference>
<dbReference type="PANTHER" id="PTHR36424">
    <property type="entry name" value="PHEROMONE-REGULATED MEMBRANE PROTEIN 6"/>
    <property type="match status" value="1"/>
</dbReference>
<dbReference type="OrthoDB" id="2128042at2759"/>
<sequence>MLIPKPYSPRQIINAVTLYTVMQANLVPVGQHAANDGHTPVAQFFVNVRILADANGQQAAILFSMLFTLVIWVFTAVGLLLACLFYVIFLWHHIPSMDRTLARYCRRKVDKRLAQIVGVKISKAIERENKQMAKGNVQNKPQLKHQPTLPIIDDDKSILSRQTSQSTYTHHGPQSSIGSISRFDVDDGRRPSSLPGLNRPTPPSRVGSESSVQSYDSHASDAPLIVGANAMGYSVPPRQYTPASLSRMGSDHTYTTRKPNLNRLATQNSQNSHDSSWSNPTSPVYFTESPYGYSASPLGSAYPTRVTPSSSRSATPASSSSQSQARTALPRSVRERDSYEMQSHVAGPRISSPTSTGYTAYNPRMQASRNATPFQQRQYGDP</sequence>
<dbReference type="GO" id="GO:0005886">
    <property type="term" value="C:plasma membrane"/>
    <property type="evidence" value="ECO:0007669"/>
    <property type="project" value="InterPro"/>
</dbReference>
<gene>
    <name evidence="3" type="ORF">HETSPECPRED_007098</name>
</gene>
<dbReference type="PANTHER" id="PTHR36424:SF1">
    <property type="entry name" value="LOW AFFINITY K(+) TRANSPORTER 1-RELATED"/>
    <property type="match status" value="1"/>
</dbReference>
<organism evidence="3 4">
    <name type="scientific">Heterodermia speciosa</name>
    <dbReference type="NCBI Taxonomy" id="116794"/>
    <lineage>
        <taxon>Eukaryota</taxon>
        <taxon>Fungi</taxon>
        <taxon>Dikarya</taxon>
        <taxon>Ascomycota</taxon>
        <taxon>Pezizomycotina</taxon>
        <taxon>Lecanoromycetes</taxon>
        <taxon>OSLEUM clade</taxon>
        <taxon>Lecanoromycetidae</taxon>
        <taxon>Caliciales</taxon>
        <taxon>Physciaceae</taxon>
        <taxon>Heterodermia</taxon>
    </lineage>
</organism>
<evidence type="ECO:0000313" key="4">
    <source>
        <dbReference type="Proteomes" id="UP000664521"/>
    </source>
</evidence>
<dbReference type="GO" id="GO:0015079">
    <property type="term" value="F:potassium ion transmembrane transporter activity"/>
    <property type="evidence" value="ECO:0007669"/>
    <property type="project" value="InterPro"/>
</dbReference>
<keyword evidence="2" id="KW-1133">Transmembrane helix</keyword>
<proteinExistence type="predicted"/>
<name>A0A8H3EK69_9LECA</name>
<feature type="compositionally biased region" description="Low complexity" evidence="1">
    <location>
        <begin position="308"/>
        <end position="328"/>
    </location>
</feature>
<dbReference type="EMBL" id="CAJPDS010000005">
    <property type="protein sequence ID" value="CAF9907317.1"/>
    <property type="molecule type" value="Genomic_DNA"/>
</dbReference>
<feature type="region of interest" description="Disordered" evidence="1">
    <location>
        <begin position="162"/>
        <end position="217"/>
    </location>
</feature>
<feature type="compositionally biased region" description="Polar residues" evidence="1">
    <location>
        <begin position="351"/>
        <end position="382"/>
    </location>
</feature>
<reference evidence="3" key="1">
    <citation type="submission" date="2021-03" db="EMBL/GenBank/DDBJ databases">
        <authorList>
            <person name="Tagirdzhanova G."/>
        </authorList>
    </citation>
    <scope>NUCLEOTIDE SEQUENCE</scope>
</reference>
<evidence type="ECO:0000256" key="2">
    <source>
        <dbReference type="SAM" id="Phobius"/>
    </source>
</evidence>
<feature type="transmembrane region" description="Helical" evidence="2">
    <location>
        <begin position="59"/>
        <end position="91"/>
    </location>
</feature>
<feature type="region of interest" description="Disordered" evidence="1">
    <location>
        <begin position="301"/>
        <end position="382"/>
    </location>
</feature>
<keyword evidence="2" id="KW-0472">Membrane</keyword>
<evidence type="ECO:0000313" key="3">
    <source>
        <dbReference type="EMBL" id="CAF9907317.1"/>
    </source>
</evidence>
<keyword evidence="4" id="KW-1185">Reference proteome</keyword>
<dbReference type="InterPro" id="IPR031606">
    <property type="entry name" value="Kch1/2"/>
</dbReference>
<feature type="region of interest" description="Disordered" evidence="1">
    <location>
        <begin position="241"/>
        <end position="281"/>
    </location>
</feature>
<accession>A0A8H3EK69</accession>
<feature type="compositionally biased region" description="Polar residues" evidence="1">
    <location>
        <begin position="207"/>
        <end position="217"/>
    </location>
</feature>
<dbReference type="AlphaFoldDB" id="A0A8H3EK69"/>
<protein>
    <submittedName>
        <fullName evidence="3">Uncharacterized protein</fullName>
    </submittedName>
</protein>
<feature type="compositionally biased region" description="Polar residues" evidence="1">
    <location>
        <begin position="162"/>
        <end position="179"/>
    </location>
</feature>
<evidence type="ECO:0000256" key="1">
    <source>
        <dbReference type="SAM" id="MobiDB-lite"/>
    </source>
</evidence>
<comment type="caution">
    <text evidence="3">The sequence shown here is derived from an EMBL/GenBank/DDBJ whole genome shotgun (WGS) entry which is preliminary data.</text>
</comment>
<feature type="compositionally biased region" description="Polar residues" evidence="1">
    <location>
        <begin position="252"/>
        <end position="281"/>
    </location>
</feature>